<evidence type="ECO:0000256" key="8">
    <source>
        <dbReference type="ARBA" id="ARBA00023136"/>
    </source>
</evidence>
<dbReference type="SMART" id="SM01332">
    <property type="entry name" value="Cyclin_C"/>
    <property type="match status" value="1"/>
</dbReference>
<dbReference type="SUPFAM" id="SSF81338">
    <property type="entry name" value="Aquaporin-like"/>
    <property type="match status" value="1"/>
</dbReference>
<dbReference type="PROSITE" id="PS00221">
    <property type="entry name" value="MIP"/>
    <property type="match status" value="1"/>
</dbReference>
<dbReference type="Pfam" id="PF02984">
    <property type="entry name" value="Cyclin_C"/>
    <property type="match status" value="1"/>
</dbReference>
<evidence type="ECO:0000256" key="9">
    <source>
        <dbReference type="ARBA" id="ARBA00023306"/>
    </source>
</evidence>
<dbReference type="SUPFAM" id="SSF47954">
    <property type="entry name" value="Cyclin-like"/>
    <property type="match status" value="2"/>
</dbReference>
<evidence type="ECO:0000256" key="13">
    <source>
        <dbReference type="SAM" id="Phobius"/>
    </source>
</evidence>
<evidence type="ECO:0000256" key="6">
    <source>
        <dbReference type="ARBA" id="ARBA00022989"/>
    </source>
</evidence>
<dbReference type="OrthoDB" id="3222at2759"/>
<dbReference type="EMBL" id="JAJAGQ010000006">
    <property type="protein sequence ID" value="KAJ8559678.1"/>
    <property type="molecule type" value="Genomic_DNA"/>
</dbReference>
<feature type="transmembrane region" description="Helical" evidence="13">
    <location>
        <begin position="236"/>
        <end position="254"/>
    </location>
</feature>
<keyword evidence="6 13" id="KW-1133">Transmembrane helix</keyword>
<dbReference type="PRINTS" id="PR00783">
    <property type="entry name" value="MINTRINSICP"/>
</dbReference>
<evidence type="ECO:0000256" key="2">
    <source>
        <dbReference type="ARBA" id="ARBA00006955"/>
    </source>
</evidence>
<evidence type="ECO:0000256" key="3">
    <source>
        <dbReference type="ARBA" id="ARBA00022448"/>
    </source>
</evidence>
<evidence type="ECO:0000259" key="15">
    <source>
        <dbReference type="SMART" id="SM01332"/>
    </source>
</evidence>
<dbReference type="PANTHER" id="PTHR45724:SF12">
    <property type="entry name" value="AQUAPORIN NIP3-1"/>
    <property type="match status" value="1"/>
</dbReference>
<dbReference type="InterPro" id="IPR034294">
    <property type="entry name" value="Aquaporin_transptr"/>
</dbReference>
<feature type="domain" description="Cyclin-like" evidence="14">
    <location>
        <begin position="463"/>
        <end position="560"/>
    </location>
</feature>
<sequence>MEEIPVVDGIGATSLRINDCPSPPTSTAATTATPQKHLKCFISVHFIQKLIAELVGTYMLIFAGCAAIVLNINKDNVVTLPGIASVWGLIVMVLIYTVGHVSGAHFNPAVTIAFATSKRFPWNQVPAYIFVQVVGSTLASGSLRLIFNGKEDQFVGTVPAGTNLQALILEFIATFYLMFVIAGVATDDRAMKHLSGVAIGATVSLDILFSGPLTGASMNPARSLGPAIVTGHYKGLWIYIIGPTLGAIFGAWTYNLMRATNKSWGEAVKEISDSQEVIQVSSRDKVICNCGEGWSCIVSKTDEAEVGNIFFECAEGCLCIVDETNTLNKHKKNGSRWKRRALGDIGNLATVAIVGAKPQTKVSRPITRSAAQLLAKGQEPVQKNKKKPLVEVTKGVAARKVGVPTKAEATKKDSVKAKAEIITVIRPDEDVKTIEEIPLNGRKVKKKYDIDAADVDNHLAAVEYVEDLYKFYKLTEDEHRPRDYMDSQPEINARVRAILVDWLIEETVRRRELQLLCISSMLIACKYEEIWAPEVSNILTITDNAYVRDQILVMEKAILGKLERYLTVPTPYVFLVRYIKAAVVPSDQEMENMTFFLAKLGLMNYTTVMSYCPSKLAASAVYAARSTLNKSPRWTDTLKHHTGYSEDQLMECAKQLVSFHSDSGAAENKLKAVYRKFSSPDRGAVALLPPAGDQLAPSKYRKFCKQDCECVSEIMSAF</sequence>
<evidence type="ECO:0000313" key="16">
    <source>
        <dbReference type="EMBL" id="KAJ8559678.1"/>
    </source>
</evidence>
<keyword evidence="17" id="KW-1185">Reference proteome</keyword>
<evidence type="ECO:0000313" key="17">
    <source>
        <dbReference type="Proteomes" id="UP001152561"/>
    </source>
</evidence>
<feature type="transmembrane region" description="Helical" evidence="13">
    <location>
        <begin position="50"/>
        <end position="72"/>
    </location>
</feature>
<proteinExistence type="inferred from homology"/>
<dbReference type="GO" id="GO:0015267">
    <property type="term" value="F:channel activity"/>
    <property type="evidence" value="ECO:0007669"/>
    <property type="project" value="InterPro"/>
</dbReference>
<dbReference type="Pfam" id="PF00230">
    <property type="entry name" value="MIP"/>
    <property type="match status" value="1"/>
</dbReference>
<keyword evidence="7 12" id="KW-0195">Cyclin</keyword>
<dbReference type="InterPro" id="IPR023271">
    <property type="entry name" value="Aquaporin-like"/>
</dbReference>
<dbReference type="GO" id="GO:0016020">
    <property type="term" value="C:membrane"/>
    <property type="evidence" value="ECO:0007669"/>
    <property type="project" value="UniProtKB-SubCell"/>
</dbReference>
<dbReference type="GO" id="GO:0051301">
    <property type="term" value="P:cell division"/>
    <property type="evidence" value="ECO:0007669"/>
    <property type="project" value="UniProtKB-KW"/>
</dbReference>
<comment type="similarity">
    <text evidence="2">Belongs to the cyclin family. Cyclin AB subfamily.</text>
</comment>
<dbReference type="GO" id="GO:0010332">
    <property type="term" value="P:response to gamma radiation"/>
    <property type="evidence" value="ECO:0007669"/>
    <property type="project" value="UniProtKB-ARBA"/>
</dbReference>
<dbReference type="Proteomes" id="UP001152561">
    <property type="component" value="Unassembled WGS sequence"/>
</dbReference>
<feature type="transmembrane region" description="Helical" evidence="13">
    <location>
        <begin position="167"/>
        <end position="185"/>
    </location>
</feature>
<evidence type="ECO:0000256" key="1">
    <source>
        <dbReference type="ARBA" id="ARBA00004141"/>
    </source>
</evidence>
<evidence type="ECO:0000256" key="4">
    <source>
        <dbReference type="ARBA" id="ARBA00022618"/>
    </source>
</evidence>
<dbReference type="InterPro" id="IPR013763">
    <property type="entry name" value="Cyclin-like_dom"/>
</dbReference>
<dbReference type="InterPro" id="IPR000425">
    <property type="entry name" value="MIP"/>
</dbReference>
<gene>
    <name evidence="16" type="ORF">K7X08_003736</name>
</gene>
<dbReference type="Gene3D" id="1.20.1080.10">
    <property type="entry name" value="Glycerol uptake facilitator protein"/>
    <property type="match status" value="1"/>
</dbReference>
<evidence type="ECO:0000256" key="7">
    <source>
        <dbReference type="ARBA" id="ARBA00023127"/>
    </source>
</evidence>
<protein>
    <recommendedName>
        <fullName evidence="18">Cyclin N-terminal domain-containing protein</fullName>
    </recommendedName>
</protein>
<dbReference type="InterPro" id="IPR006671">
    <property type="entry name" value="Cyclin_N"/>
</dbReference>
<comment type="subunit">
    <text evidence="11">Interacts with the CDC2 and CDK2 protein kinases to form a serine/threonine kinase holoenzyme complex. The cyclin subunit imparts substrate specificity to the complex.</text>
</comment>
<dbReference type="InterPro" id="IPR004367">
    <property type="entry name" value="Cyclin_C-dom"/>
</dbReference>
<accession>A0A9Q1RGT0</accession>
<dbReference type="AlphaFoldDB" id="A0A9Q1RGT0"/>
<evidence type="ECO:0000256" key="5">
    <source>
        <dbReference type="ARBA" id="ARBA00022692"/>
    </source>
</evidence>
<dbReference type="CDD" id="cd20511">
    <property type="entry name" value="CYCLIN_AtCycB-like_rpt2"/>
    <property type="match status" value="1"/>
</dbReference>
<keyword evidence="8 13" id="KW-0472">Membrane</keyword>
<feature type="domain" description="Cyclin-like" evidence="14">
    <location>
        <begin position="573"/>
        <end position="658"/>
    </location>
</feature>
<comment type="caution">
    <text evidence="16">The sequence shown here is derived from an EMBL/GenBank/DDBJ whole genome shotgun (WGS) entry which is preliminary data.</text>
</comment>
<evidence type="ECO:0000259" key="14">
    <source>
        <dbReference type="SMART" id="SM00385"/>
    </source>
</evidence>
<feature type="transmembrane region" description="Helical" evidence="13">
    <location>
        <begin position="84"/>
        <end position="106"/>
    </location>
</feature>
<comment type="function">
    <text evidence="10">Essential for the control of the cell cycle at the G2/M (mitosis) transition. G2/M cyclins accumulate steadily during G2 and are abruptly destroyed at mitosis.</text>
</comment>
<dbReference type="PANTHER" id="PTHR45724">
    <property type="entry name" value="AQUAPORIN NIP2-1"/>
    <property type="match status" value="1"/>
</dbReference>
<organism evidence="16 17">
    <name type="scientific">Anisodus acutangulus</name>
    <dbReference type="NCBI Taxonomy" id="402998"/>
    <lineage>
        <taxon>Eukaryota</taxon>
        <taxon>Viridiplantae</taxon>
        <taxon>Streptophyta</taxon>
        <taxon>Embryophyta</taxon>
        <taxon>Tracheophyta</taxon>
        <taxon>Spermatophyta</taxon>
        <taxon>Magnoliopsida</taxon>
        <taxon>eudicotyledons</taxon>
        <taxon>Gunneridae</taxon>
        <taxon>Pentapetalae</taxon>
        <taxon>asterids</taxon>
        <taxon>lamiids</taxon>
        <taxon>Solanales</taxon>
        <taxon>Solanaceae</taxon>
        <taxon>Solanoideae</taxon>
        <taxon>Hyoscyameae</taxon>
        <taxon>Anisodus</taxon>
    </lineage>
</organism>
<feature type="domain" description="Cyclin C-terminal" evidence="15">
    <location>
        <begin position="569"/>
        <end position="691"/>
    </location>
</feature>
<reference evidence="17" key="1">
    <citation type="journal article" date="2023" name="Proc. Natl. Acad. Sci. U.S.A.">
        <title>Genomic and structural basis for evolution of tropane alkaloid biosynthesis.</title>
        <authorList>
            <person name="Wanga Y.-J."/>
            <person name="Taina T."/>
            <person name="Yua J.-Y."/>
            <person name="Lia J."/>
            <person name="Xua B."/>
            <person name="Chenc J."/>
            <person name="D'Auriad J.C."/>
            <person name="Huanga J.-P."/>
            <person name="Huanga S.-X."/>
        </authorList>
    </citation>
    <scope>NUCLEOTIDE SEQUENCE [LARGE SCALE GENOMIC DNA]</scope>
    <source>
        <strain evidence="17">cv. KIB-2019</strain>
    </source>
</reference>
<dbReference type="Gene3D" id="1.10.472.10">
    <property type="entry name" value="Cyclin-like"/>
    <property type="match status" value="2"/>
</dbReference>
<keyword evidence="3" id="KW-0813">Transport</keyword>
<feature type="transmembrane region" description="Helical" evidence="13">
    <location>
        <begin position="127"/>
        <end position="147"/>
    </location>
</feature>
<keyword evidence="9" id="KW-0131">Cell cycle</keyword>
<evidence type="ECO:0000256" key="10">
    <source>
        <dbReference type="ARBA" id="ARBA00059307"/>
    </source>
</evidence>
<name>A0A9Q1RGT0_9SOLA</name>
<evidence type="ECO:0008006" key="18">
    <source>
        <dbReference type="Google" id="ProtNLM"/>
    </source>
</evidence>
<dbReference type="FunFam" id="1.10.472.10:FF:000032">
    <property type="entry name" value="G2/mitotic-specific cyclin-1"/>
    <property type="match status" value="1"/>
</dbReference>
<dbReference type="InterPro" id="IPR036915">
    <property type="entry name" value="Cyclin-like_sf"/>
</dbReference>
<dbReference type="CDD" id="cd00333">
    <property type="entry name" value="MIP"/>
    <property type="match status" value="1"/>
</dbReference>
<comment type="subcellular location">
    <subcellularLocation>
        <location evidence="1">Membrane</location>
        <topology evidence="1">Multi-pass membrane protein</topology>
    </subcellularLocation>
</comment>
<evidence type="ECO:0000256" key="11">
    <source>
        <dbReference type="ARBA" id="ARBA00065123"/>
    </source>
</evidence>
<dbReference type="NCBIfam" id="TIGR00861">
    <property type="entry name" value="MIP"/>
    <property type="match status" value="1"/>
</dbReference>
<dbReference type="SMART" id="SM00385">
    <property type="entry name" value="CYCLIN"/>
    <property type="match status" value="2"/>
</dbReference>
<dbReference type="Pfam" id="PF00134">
    <property type="entry name" value="Cyclin_N"/>
    <property type="match status" value="2"/>
</dbReference>
<keyword evidence="4" id="KW-0132">Cell division</keyword>
<dbReference type="InterPro" id="IPR022357">
    <property type="entry name" value="MIP_CS"/>
</dbReference>
<keyword evidence="5 13" id="KW-0812">Transmembrane</keyword>
<evidence type="ECO:0000256" key="12">
    <source>
        <dbReference type="RuleBase" id="RU000383"/>
    </source>
</evidence>